<organism evidence="1 2">
    <name type="scientific">Riemerella columbipharyngis</name>
    <dbReference type="NCBI Taxonomy" id="1071918"/>
    <lineage>
        <taxon>Bacteria</taxon>
        <taxon>Pseudomonadati</taxon>
        <taxon>Bacteroidota</taxon>
        <taxon>Flavobacteriia</taxon>
        <taxon>Flavobacteriales</taxon>
        <taxon>Weeksellaceae</taxon>
        <taxon>Riemerella</taxon>
    </lineage>
</organism>
<accession>A0A1G7F7L2</accession>
<gene>
    <name evidence="1" type="ORF">SAMN05421544_12012</name>
</gene>
<dbReference type="EMBL" id="FNAS01000020">
    <property type="protein sequence ID" value="SDE71851.1"/>
    <property type="molecule type" value="Genomic_DNA"/>
</dbReference>
<dbReference type="AlphaFoldDB" id="A0A1G7F7L2"/>
<dbReference type="Proteomes" id="UP000198517">
    <property type="component" value="Unassembled WGS sequence"/>
</dbReference>
<dbReference type="RefSeq" id="WP_092737753.1">
    <property type="nucleotide sequence ID" value="NZ_FNAS01000020.1"/>
</dbReference>
<evidence type="ECO:0000313" key="1">
    <source>
        <dbReference type="EMBL" id="SDE71851.1"/>
    </source>
</evidence>
<dbReference type="OrthoDB" id="1450786at2"/>
<protein>
    <submittedName>
        <fullName evidence="1">Uncharacterized protein</fullName>
    </submittedName>
</protein>
<sequence length="73" mass="8238">MSRLKRQQNIDGLINVLETISKSQCSLSENEVSLLSDAIAKLNDLRRKKGLTNKHYQLEVAGIVDLINQFLIV</sequence>
<keyword evidence="2" id="KW-1185">Reference proteome</keyword>
<evidence type="ECO:0000313" key="2">
    <source>
        <dbReference type="Proteomes" id="UP000198517"/>
    </source>
</evidence>
<reference evidence="1 2" key="1">
    <citation type="submission" date="2016-10" db="EMBL/GenBank/DDBJ databases">
        <authorList>
            <person name="de Groot N.N."/>
        </authorList>
    </citation>
    <scope>NUCLEOTIDE SEQUENCE [LARGE SCALE GENOMIC DNA]</scope>
    <source>
        <strain evidence="1 2">DSM 24015</strain>
    </source>
</reference>
<proteinExistence type="predicted"/>
<dbReference type="STRING" id="1071918.SAMN05421544_12012"/>
<name>A0A1G7F7L2_9FLAO</name>